<accession>A0A3B3SGY3</accession>
<keyword evidence="4" id="KW-1185">Reference proteome</keyword>
<dbReference type="PROSITE" id="PS51827">
    <property type="entry name" value="XTBD"/>
    <property type="match status" value="1"/>
</dbReference>
<reference evidence="3" key="2">
    <citation type="submission" date="2025-09" db="UniProtKB">
        <authorList>
            <consortium name="Ensembl"/>
        </authorList>
    </citation>
    <scope>IDENTIFICATION</scope>
</reference>
<name>A0A3B3SGY3_9TELE</name>
<dbReference type="AlphaFoldDB" id="A0A3B3SGY3"/>
<comment type="similarity">
    <text evidence="1">Belongs to the CARF family.</text>
</comment>
<dbReference type="GeneTree" id="ENSGT00940000157177"/>
<evidence type="ECO:0000259" key="2">
    <source>
        <dbReference type="PROSITE" id="PS51827"/>
    </source>
</evidence>
<reference evidence="3" key="1">
    <citation type="submission" date="2025-08" db="UniProtKB">
        <authorList>
            <consortium name="Ensembl"/>
        </authorList>
    </citation>
    <scope>IDENTIFICATION</scope>
</reference>
<proteinExistence type="inferred from homology"/>
<dbReference type="Proteomes" id="UP000261540">
    <property type="component" value="Unplaced"/>
</dbReference>
<evidence type="ECO:0000313" key="3">
    <source>
        <dbReference type="Ensembl" id="ENSPKIP00000029643.1"/>
    </source>
</evidence>
<dbReference type="PANTHER" id="PTHR48430:SF1">
    <property type="entry name" value="PARTNER OF XRN-2 PROTEIN 1"/>
    <property type="match status" value="1"/>
</dbReference>
<organism evidence="3 4">
    <name type="scientific">Paramormyrops kingsleyae</name>
    <dbReference type="NCBI Taxonomy" id="1676925"/>
    <lineage>
        <taxon>Eukaryota</taxon>
        <taxon>Metazoa</taxon>
        <taxon>Chordata</taxon>
        <taxon>Craniata</taxon>
        <taxon>Vertebrata</taxon>
        <taxon>Euteleostomi</taxon>
        <taxon>Actinopterygii</taxon>
        <taxon>Neopterygii</taxon>
        <taxon>Teleostei</taxon>
        <taxon>Osteoglossocephala</taxon>
        <taxon>Osteoglossomorpha</taxon>
        <taxon>Osteoglossiformes</taxon>
        <taxon>Mormyridae</taxon>
        <taxon>Paramormyrops</taxon>
    </lineage>
</organism>
<dbReference type="InterPro" id="IPR021859">
    <property type="entry name" value="XTBD"/>
</dbReference>
<sequence length="129" mass="15397">MKEKKRPQFRRMDDAVKLDNCMAAGDIEEFIQQNRQLAERIDAYRSLSETEKHWKCRREFILRNLSDYQDPQLDTLLALSMVWANNVFLGCRYSQELLDKVREMADGIVVEDAPVFKTRDEIIKQQQRR</sequence>
<evidence type="ECO:0000313" key="4">
    <source>
        <dbReference type="Proteomes" id="UP000261540"/>
    </source>
</evidence>
<dbReference type="Pfam" id="PF11952">
    <property type="entry name" value="XTBD"/>
    <property type="match status" value="1"/>
</dbReference>
<dbReference type="Ensembl" id="ENSPKIT00000010440.1">
    <property type="protein sequence ID" value="ENSPKIP00000029643.1"/>
    <property type="gene ID" value="ENSPKIG00000010812.1"/>
</dbReference>
<feature type="domain" description="XRN2-binding (XTBD)" evidence="2">
    <location>
        <begin position="41"/>
        <end position="129"/>
    </location>
</feature>
<protein>
    <submittedName>
        <fullName evidence="3">CDKN2A interacting protein N-terminal like</fullName>
    </submittedName>
</protein>
<evidence type="ECO:0000256" key="1">
    <source>
        <dbReference type="ARBA" id="ARBA00010053"/>
    </source>
</evidence>
<dbReference type="PANTHER" id="PTHR48430">
    <property type="entry name" value="PARTNER OF XRN-2 PROTEIN 1"/>
    <property type="match status" value="1"/>
</dbReference>